<dbReference type="Pfam" id="PF00126">
    <property type="entry name" value="HTH_1"/>
    <property type="match status" value="1"/>
</dbReference>
<evidence type="ECO:0000256" key="4">
    <source>
        <dbReference type="ARBA" id="ARBA00023163"/>
    </source>
</evidence>
<dbReference type="SUPFAM" id="SSF53850">
    <property type="entry name" value="Periplasmic binding protein-like II"/>
    <property type="match status" value="1"/>
</dbReference>
<dbReference type="PANTHER" id="PTHR30537">
    <property type="entry name" value="HTH-TYPE TRANSCRIPTIONAL REGULATOR"/>
    <property type="match status" value="1"/>
</dbReference>
<reference evidence="6" key="1">
    <citation type="submission" date="2022-07" db="EMBL/GenBank/DDBJ databases">
        <authorList>
            <person name="Otstavnykh N."/>
            <person name="Isaeva M."/>
            <person name="Bystritskaya E."/>
        </authorList>
    </citation>
    <scope>NUCLEOTIDE SEQUENCE</scope>
    <source>
        <strain evidence="6">KCTC 52189</strain>
    </source>
</reference>
<dbReference type="Proteomes" id="UP001226762">
    <property type="component" value="Unassembled WGS sequence"/>
</dbReference>
<dbReference type="InterPro" id="IPR058163">
    <property type="entry name" value="LysR-type_TF_proteobact-type"/>
</dbReference>
<name>A0AAE3WCC5_9RHOB</name>
<comment type="similarity">
    <text evidence="1">Belongs to the LysR transcriptional regulatory family.</text>
</comment>
<evidence type="ECO:0000259" key="5">
    <source>
        <dbReference type="PROSITE" id="PS50931"/>
    </source>
</evidence>
<dbReference type="PRINTS" id="PR00039">
    <property type="entry name" value="HTHLYSR"/>
</dbReference>
<evidence type="ECO:0000313" key="7">
    <source>
        <dbReference type="Proteomes" id="UP001226762"/>
    </source>
</evidence>
<comment type="caution">
    <text evidence="6">The sequence shown here is derived from an EMBL/GenBank/DDBJ whole genome shotgun (WGS) entry which is preliminary data.</text>
</comment>
<feature type="domain" description="HTH lysR-type" evidence="5">
    <location>
        <begin position="9"/>
        <end position="66"/>
    </location>
</feature>
<dbReference type="GO" id="GO:0006351">
    <property type="term" value="P:DNA-templated transcription"/>
    <property type="evidence" value="ECO:0007669"/>
    <property type="project" value="TreeGrafter"/>
</dbReference>
<dbReference type="InterPro" id="IPR036390">
    <property type="entry name" value="WH_DNA-bd_sf"/>
</dbReference>
<dbReference type="AlphaFoldDB" id="A0AAE3WCC5"/>
<dbReference type="GO" id="GO:0003700">
    <property type="term" value="F:DNA-binding transcription factor activity"/>
    <property type="evidence" value="ECO:0007669"/>
    <property type="project" value="InterPro"/>
</dbReference>
<dbReference type="GO" id="GO:0043565">
    <property type="term" value="F:sequence-specific DNA binding"/>
    <property type="evidence" value="ECO:0007669"/>
    <property type="project" value="TreeGrafter"/>
</dbReference>
<evidence type="ECO:0000256" key="1">
    <source>
        <dbReference type="ARBA" id="ARBA00009437"/>
    </source>
</evidence>
<proteinExistence type="inferred from homology"/>
<evidence type="ECO:0000256" key="2">
    <source>
        <dbReference type="ARBA" id="ARBA00023015"/>
    </source>
</evidence>
<evidence type="ECO:0000256" key="3">
    <source>
        <dbReference type="ARBA" id="ARBA00023125"/>
    </source>
</evidence>
<accession>A0AAE3WCC5</accession>
<dbReference type="EMBL" id="JANHAX010000002">
    <property type="protein sequence ID" value="MDQ2089888.1"/>
    <property type="molecule type" value="Genomic_DNA"/>
</dbReference>
<dbReference type="PROSITE" id="PS50931">
    <property type="entry name" value="HTH_LYSR"/>
    <property type="match status" value="1"/>
</dbReference>
<protein>
    <submittedName>
        <fullName evidence="6">LysR family transcriptional regulator</fullName>
    </submittedName>
</protein>
<dbReference type="InterPro" id="IPR000847">
    <property type="entry name" value="LysR_HTH_N"/>
</dbReference>
<organism evidence="6 7">
    <name type="scientific">Marimonas arenosa</name>
    <dbReference type="NCBI Taxonomy" id="1795305"/>
    <lineage>
        <taxon>Bacteria</taxon>
        <taxon>Pseudomonadati</taxon>
        <taxon>Pseudomonadota</taxon>
        <taxon>Alphaproteobacteria</taxon>
        <taxon>Rhodobacterales</taxon>
        <taxon>Paracoccaceae</taxon>
        <taxon>Marimonas</taxon>
    </lineage>
</organism>
<dbReference type="Pfam" id="PF03466">
    <property type="entry name" value="LysR_substrate"/>
    <property type="match status" value="1"/>
</dbReference>
<keyword evidence="3" id="KW-0238">DNA-binding</keyword>
<dbReference type="InterPro" id="IPR005119">
    <property type="entry name" value="LysR_subst-bd"/>
</dbReference>
<keyword evidence="2" id="KW-0805">Transcription regulation</keyword>
<reference evidence="6" key="2">
    <citation type="submission" date="2023-02" db="EMBL/GenBank/DDBJ databases">
        <title>'Rhodoalgimonas zhirmunskyi' gen. nov., isolated from a red alga.</title>
        <authorList>
            <person name="Nedashkovskaya O.I."/>
            <person name="Otstavnykh N.Y."/>
            <person name="Bystritskaya E.P."/>
            <person name="Balabanova L.A."/>
            <person name="Isaeva M.P."/>
        </authorList>
    </citation>
    <scope>NUCLEOTIDE SEQUENCE</scope>
    <source>
        <strain evidence="6">KCTC 52189</strain>
    </source>
</reference>
<dbReference type="RefSeq" id="WP_306735158.1">
    <property type="nucleotide sequence ID" value="NZ_JANHAX010000002.1"/>
</dbReference>
<dbReference type="PANTHER" id="PTHR30537:SF74">
    <property type="entry name" value="HTH-TYPE TRANSCRIPTIONAL REGULATOR TRPI"/>
    <property type="match status" value="1"/>
</dbReference>
<dbReference type="Gene3D" id="1.10.10.10">
    <property type="entry name" value="Winged helix-like DNA-binding domain superfamily/Winged helix DNA-binding domain"/>
    <property type="match status" value="1"/>
</dbReference>
<dbReference type="InterPro" id="IPR036388">
    <property type="entry name" value="WH-like_DNA-bd_sf"/>
</dbReference>
<keyword evidence="7" id="KW-1185">Reference proteome</keyword>
<sequence length="294" mass="32042">MAVDWTKLPSLTALRAFDAAAQAKSFSAAARSLNVTHAAVAQQVRFLEEHLGVQLVERSPRGVSLTIEGRELARSLATGFAAIAEGLQALQERDINRPVRVTTTAYFAEAVIFPKITSFWSTHPEIEVSFSSSDEAVDLVAEGFDLAIRAGEGNWPGLTSRLLVESPTRAFAAPSLVNDPRTNWDEVPWLIPNDSLWEREALTQSGIDTDEIRTVDLGNPSLEIRAGEEGMGLVLESEIDVHARLTGGTLALAPIAITHLSRYFIVTPPWKPRPPVVAFINWLATVVPATSIER</sequence>
<dbReference type="SUPFAM" id="SSF46785">
    <property type="entry name" value="Winged helix' DNA-binding domain"/>
    <property type="match status" value="1"/>
</dbReference>
<gene>
    <name evidence="6" type="ORF">NO357_08265</name>
</gene>
<evidence type="ECO:0000313" key="6">
    <source>
        <dbReference type="EMBL" id="MDQ2089888.1"/>
    </source>
</evidence>
<dbReference type="Gene3D" id="3.40.190.10">
    <property type="entry name" value="Periplasmic binding protein-like II"/>
    <property type="match status" value="2"/>
</dbReference>
<keyword evidence="4" id="KW-0804">Transcription</keyword>